<dbReference type="InterPro" id="IPR013087">
    <property type="entry name" value="Znf_C2H2_type"/>
</dbReference>
<evidence type="ECO:0000256" key="1">
    <source>
        <dbReference type="PROSITE-ProRule" id="PRU00042"/>
    </source>
</evidence>
<comment type="caution">
    <text evidence="3">The sequence shown here is derived from an EMBL/GenBank/DDBJ whole genome shotgun (WGS) entry which is preliminary data.</text>
</comment>
<gene>
    <name evidence="3" type="ORF">PoB_001133200</name>
</gene>
<feature type="domain" description="C2H2-type" evidence="2">
    <location>
        <begin position="251"/>
        <end position="278"/>
    </location>
</feature>
<dbReference type="SMART" id="SM00355">
    <property type="entry name" value="ZnF_C2H2"/>
    <property type="match status" value="1"/>
</dbReference>
<accession>A0AAV3YPD3</accession>
<dbReference type="Proteomes" id="UP000735302">
    <property type="component" value="Unassembled WGS sequence"/>
</dbReference>
<dbReference type="GO" id="GO:0008270">
    <property type="term" value="F:zinc ion binding"/>
    <property type="evidence" value="ECO:0007669"/>
    <property type="project" value="UniProtKB-KW"/>
</dbReference>
<dbReference type="EMBL" id="BLXT01001347">
    <property type="protein sequence ID" value="GFN84826.1"/>
    <property type="molecule type" value="Genomic_DNA"/>
</dbReference>
<dbReference type="PROSITE" id="PS50157">
    <property type="entry name" value="ZINC_FINGER_C2H2_2"/>
    <property type="match status" value="1"/>
</dbReference>
<evidence type="ECO:0000313" key="3">
    <source>
        <dbReference type="EMBL" id="GFN84826.1"/>
    </source>
</evidence>
<evidence type="ECO:0000313" key="4">
    <source>
        <dbReference type="Proteomes" id="UP000735302"/>
    </source>
</evidence>
<keyword evidence="4" id="KW-1185">Reference proteome</keyword>
<name>A0AAV3YPD3_9GAST</name>
<keyword evidence="1" id="KW-0863">Zinc-finger</keyword>
<proteinExistence type="predicted"/>
<dbReference type="AlphaFoldDB" id="A0AAV3YPD3"/>
<evidence type="ECO:0000259" key="2">
    <source>
        <dbReference type="PROSITE" id="PS50157"/>
    </source>
</evidence>
<protein>
    <submittedName>
        <fullName evidence="3">Nucleolar protein 4</fullName>
    </submittedName>
</protein>
<keyword evidence="1" id="KW-0862">Zinc</keyword>
<dbReference type="PROSITE" id="PS00028">
    <property type="entry name" value="ZINC_FINGER_C2H2_1"/>
    <property type="match status" value="1"/>
</dbReference>
<reference evidence="3 4" key="1">
    <citation type="journal article" date="2021" name="Elife">
        <title>Chloroplast acquisition without the gene transfer in kleptoplastic sea slugs, Plakobranchus ocellatus.</title>
        <authorList>
            <person name="Maeda T."/>
            <person name="Takahashi S."/>
            <person name="Yoshida T."/>
            <person name="Shimamura S."/>
            <person name="Takaki Y."/>
            <person name="Nagai Y."/>
            <person name="Toyoda A."/>
            <person name="Suzuki Y."/>
            <person name="Arimoto A."/>
            <person name="Ishii H."/>
            <person name="Satoh N."/>
            <person name="Nishiyama T."/>
            <person name="Hasebe M."/>
            <person name="Maruyama T."/>
            <person name="Minagawa J."/>
            <person name="Obokata J."/>
            <person name="Shigenobu S."/>
        </authorList>
    </citation>
    <scope>NUCLEOTIDE SEQUENCE [LARGE SCALE GENOMIC DNA]</scope>
</reference>
<organism evidence="3 4">
    <name type="scientific">Plakobranchus ocellatus</name>
    <dbReference type="NCBI Taxonomy" id="259542"/>
    <lineage>
        <taxon>Eukaryota</taxon>
        <taxon>Metazoa</taxon>
        <taxon>Spiralia</taxon>
        <taxon>Lophotrochozoa</taxon>
        <taxon>Mollusca</taxon>
        <taxon>Gastropoda</taxon>
        <taxon>Heterobranchia</taxon>
        <taxon>Euthyneura</taxon>
        <taxon>Panpulmonata</taxon>
        <taxon>Sacoglossa</taxon>
        <taxon>Placobranchoidea</taxon>
        <taxon>Plakobranchidae</taxon>
        <taxon>Plakobranchus</taxon>
    </lineage>
</organism>
<sequence length="335" mass="37153">MEKDSDNGELTETNISAFKVQFMNFVRAYCAAQNSSTITAKKKERIIKYLKNSKAEPNARFRFWTLFRRVPILDEFFDIIYAAHCENGHVGQAQTFSAVKAMYALIPRVMIVKFIEMCPQCSTSHIYMAKKRREAAQNMAFITVDKLAGPSGDFAVEKQETDNIQEEAYDESEDGDQGVDHQQDVDHALNELLSGKIPGSDMEAEDGVRGADGVGGVGGATVSCVSDVGGVTMGGHIEPEDISPNPDGLAFSCHLCKQVFNKRKALQKHIMSHQDYRPTVPLQKTSPQSKKRRFNVAFASSFLQSSPRRSAPMRKRVILDVDSSPTIAQVSCRVC</sequence>
<keyword evidence="1" id="KW-0479">Metal-binding</keyword>